<dbReference type="EMBL" id="NWVC01000006">
    <property type="protein sequence ID" value="PCG13855.1"/>
    <property type="molecule type" value="Genomic_DNA"/>
</dbReference>
<gene>
    <name evidence="1" type="ORF">COA07_13265</name>
</gene>
<dbReference type="Proteomes" id="UP000218323">
    <property type="component" value="Unassembled WGS sequence"/>
</dbReference>
<comment type="caution">
    <text evidence="1">The sequence shown here is derived from an EMBL/GenBank/DDBJ whole genome shotgun (WGS) entry which is preliminary data.</text>
</comment>
<evidence type="ECO:0000313" key="1">
    <source>
        <dbReference type="EMBL" id="PCG13855.1"/>
    </source>
</evidence>
<reference evidence="1 2" key="1">
    <citation type="submission" date="2017-09" db="EMBL/GenBank/DDBJ databases">
        <title>Sphingomonas adhaesiva DSM 7418, whole genome shotgun sequence.</title>
        <authorList>
            <person name="Feng G."/>
            <person name="Zhu H."/>
        </authorList>
    </citation>
    <scope>NUCLEOTIDE SEQUENCE [LARGE SCALE GENOMIC DNA]</scope>
    <source>
        <strain evidence="1 2">DSM 7418</strain>
    </source>
</reference>
<evidence type="ECO:0000313" key="2">
    <source>
        <dbReference type="Proteomes" id="UP000218323"/>
    </source>
</evidence>
<dbReference type="AlphaFoldDB" id="A0A2A4I5U2"/>
<proteinExistence type="predicted"/>
<accession>A0A2A4I5U2</accession>
<organism evidence="1 2">
    <name type="scientific">Sphingomonas adhaesiva</name>
    <dbReference type="NCBI Taxonomy" id="28212"/>
    <lineage>
        <taxon>Bacteria</taxon>
        <taxon>Pseudomonadati</taxon>
        <taxon>Pseudomonadota</taxon>
        <taxon>Alphaproteobacteria</taxon>
        <taxon>Sphingomonadales</taxon>
        <taxon>Sphingomonadaceae</taxon>
        <taxon>Sphingomonas</taxon>
    </lineage>
</organism>
<sequence length="144" mass="15940">MMMLLAAAAPAPAPDTPARTQVADRAALARLRGNEGVSLQWIDWDGTRRGLLHVRQPGALVHISGEQRVAGQPGALTIDGDVLRIDARAFTFRGRIVIADTPDAGRRCVRDGTFTFRITGTRRYWRLQQMEACDGLTDYVDIYF</sequence>
<name>A0A2A4I5U2_9SPHN</name>
<keyword evidence="2" id="KW-1185">Reference proteome</keyword>
<protein>
    <submittedName>
        <fullName evidence="1">Uncharacterized protein</fullName>
    </submittedName>
</protein>